<dbReference type="OrthoDB" id="411145at2759"/>
<dbReference type="SMART" id="SM00587">
    <property type="entry name" value="CHK"/>
    <property type="match status" value="1"/>
</dbReference>
<dbReference type="EMBL" id="FN653020">
    <property type="protein sequence ID" value="CBY23102.1"/>
    <property type="molecule type" value="Genomic_DNA"/>
</dbReference>
<dbReference type="AlphaFoldDB" id="E4X004"/>
<gene>
    <name evidence="2" type="ORF">GSOID_T00015030001</name>
</gene>
<accession>E4X004</accession>
<dbReference type="InterPro" id="IPR002575">
    <property type="entry name" value="Aminoglycoside_PTrfase"/>
</dbReference>
<protein>
    <recommendedName>
        <fullName evidence="1">CHK kinase-like domain-containing protein</fullName>
    </recommendedName>
</protein>
<feature type="domain" description="CHK kinase-like" evidence="1">
    <location>
        <begin position="109"/>
        <end position="269"/>
    </location>
</feature>
<dbReference type="Proteomes" id="UP000001307">
    <property type="component" value="Unassembled WGS sequence"/>
</dbReference>
<evidence type="ECO:0000313" key="3">
    <source>
        <dbReference type="Proteomes" id="UP000001307"/>
    </source>
</evidence>
<proteinExistence type="predicted"/>
<dbReference type="PANTHER" id="PTHR11012">
    <property type="entry name" value="PROTEIN KINASE-LIKE DOMAIN-CONTAINING"/>
    <property type="match status" value="1"/>
</dbReference>
<dbReference type="SUPFAM" id="SSF56112">
    <property type="entry name" value="Protein kinase-like (PK-like)"/>
    <property type="match status" value="1"/>
</dbReference>
<reference evidence="2" key="1">
    <citation type="journal article" date="2010" name="Science">
        <title>Plasticity of animal genome architecture unmasked by rapid evolution of a pelagic tunicate.</title>
        <authorList>
            <person name="Denoeud F."/>
            <person name="Henriet S."/>
            <person name="Mungpakdee S."/>
            <person name="Aury J.M."/>
            <person name="Da Silva C."/>
            <person name="Brinkmann H."/>
            <person name="Mikhaleva J."/>
            <person name="Olsen L.C."/>
            <person name="Jubin C."/>
            <person name="Canestro C."/>
            <person name="Bouquet J.M."/>
            <person name="Danks G."/>
            <person name="Poulain J."/>
            <person name="Campsteijn C."/>
            <person name="Adamski M."/>
            <person name="Cross I."/>
            <person name="Yadetie F."/>
            <person name="Muffato M."/>
            <person name="Louis A."/>
            <person name="Butcher S."/>
            <person name="Tsagkogeorga G."/>
            <person name="Konrad A."/>
            <person name="Singh S."/>
            <person name="Jensen M.F."/>
            <person name="Cong E.H."/>
            <person name="Eikeseth-Otteraa H."/>
            <person name="Noel B."/>
            <person name="Anthouard V."/>
            <person name="Porcel B.M."/>
            <person name="Kachouri-Lafond R."/>
            <person name="Nishino A."/>
            <person name="Ugolini M."/>
            <person name="Chourrout P."/>
            <person name="Nishida H."/>
            <person name="Aasland R."/>
            <person name="Huzurbazar S."/>
            <person name="Westhof E."/>
            <person name="Delsuc F."/>
            <person name="Lehrach H."/>
            <person name="Reinhardt R."/>
            <person name="Weissenbach J."/>
            <person name="Roy S.W."/>
            <person name="Artiguenave F."/>
            <person name="Postlethwait J.H."/>
            <person name="Manak J.R."/>
            <person name="Thompson E.M."/>
            <person name="Jaillon O."/>
            <person name="Du Pasquier L."/>
            <person name="Boudinot P."/>
            <person name="Liberles D.A."/>
            <person name="Volff J.N."/>
            <person name="Philippe H."/>
            <person name="Lenhard B."/>
            <person name="Roest Crollius H."/>
            <person name="Wincker P."/>
            <person name="Chourrout D."/>
        </authorList>
    </citation>
    <scope>NUCLEOTIDE SEQUENCE [LARGE SCALE GENOMIC DNA]</scope>
</reference>
<dbReference type="InterPro" id="IPR011009">
    <property type="entry name" value="Kinase-like_dom_sf"/>
</dbReference>
<dbReference type="InterPro" id="IPR015897">
    <property type="entry name" value="CHK_kinase-like"/>
</dbReference>
<name>E4X004_OIKDI</name>
<dbReference type="Pfam" id="PF01636">
    <property type="entry name" value="APH"/>
    <property type="match status" value="1"/>
</dbReference>
<keyword evidence="3" id="KW-1185">Reference proteome</keyword>
<evidence type="ECO:0000259" key="1">
    <source>
        <dbReference type="SMART" id="SM00587"/>
    </source>
</evidence>
<dbReference type="InParanoid" id="E4X004"/>
<organism evidence="2">
    <name type="scientific">Oikopleura dioica</name>
    <name type="common">Tunicate</name>
    <dbReference type="NCBI Taxonomy" id="34765"/>
    <lineage>
        <taxon>Eukaryota</taxon>
        <taxon>Metazoa</taxon>
        <taxon>Chordata</taxon>
        <taxon>Tunicata</taxon>
        <taxon>Appendicularia</taxon>
        <taxon>Copelata</taxon>
        <taxon>Oikopleuridae</taxon>
        <taxon>Oikopleura</taxon>
    </lineage>
</organism>
<sequence>MSKSLIEDERAAIETLIGKFSTVSIIQQLWKGFGAIYRVEKDDGGSVILKHFNFAHETEPLDDPMPNSTRFSSFQREIRFYELLANASAAQVPCFIASKEIQNGNGKVMAMEDLDPLGFPGRFKNRCNLSFEQVLPMVHWLAKFHAGFWRNEKAAEVMWPVGTYWNIEKRKDEFQSCKDESELVKKGEILDEMIHSAKYKTLIHGDGKVENFCFSADGKKVAGIDFQWSGLGVGTTDLYYLLTSCYENFSRYGEVVDAYFKFLREFLREEIQEVSVIEKIEQEWRYLWPVIVADFERFLITWNPNHWKRNEYSAAQSKIALDLIRS</sequence>
<dbReference type="Gene3D" id="3.90.1200.10">
    <property type="match status" value="1"/>
</dbReference>
<dbReference type="PANTHER" id="PTHR11012:SF30">
    <property type="entry name" value="PROTEIN KINASE-LIKE DOMAIN-CONTAINING"/>
    <property type="match status" value="1"/>
</dbReference>
<evidence type="ECO:0000313" key="2">
    <source>
        <dbReference type="EMBL" id="CBY23102.1"/>
    </source>
</evidence>